<evidence type="ECO:0000256" key="1">
    <source>
        <dbReference type="SAM" id="MobiDB-lite"/>
    </source>
</evidence>
<dbReference type="InterPro" id="IPR003583">
    <property type="entry name" value="Hlx-hairpin-Hlx_DNA-bd_motif"/>
</dbReference>
<feature type="compositionally biased region" description="Acidic residues" evidence="1">
    <location>
        <begin position="30"/>
        <end position="41"/>
    </location>
</feature>
<dbReference type="InterPro" id="IPR001279">
    <property type="entry name" value="Metallo-B-lactamas"/>
</dbReference>
<comment type="caution">
    <text evidence="4">The sequence shown here is derived from an EMBL/GenBank/DDBJ whole genome shotgun (WGS) entry which is preliminary data.</text>
</comment>
<dbReference type="InterPro" id="IPR010994">
    <property type="entry name" value="RuvA_2-like"/>
</dbReference>
<feature type="domain" description="Metallo-beta-lactamase" evidence="3">
    <location>
        <begin position="126"/>
        <end position="319"/>
    </location>
</feature>
<dbReference type="SUPFAM" id="SSF47781">
    <property type="entry name" value="RuvA domain 2-like"/>
    <property type="match status" value="1"/>
</dbReference>
<dbReference type="AlphaFoldDB" id="A0A917B3D2"/>
<reference evidence="4" key="1">
    <citation type="journal article" date="2014" name="Int. J. Syst. Evol. Microbiol.">
        <title>Complete genome sequence of Corynebacterium casei LMG S-19264T (=DSM 44701T), isolated from a smear-ripened cheese.</title>
        <authorList>
            <consortium name="US DOE Joint Genome Institute (JGI-PGF)"/>
            <person name="Walter F."/>
            <person name="Albersmeier A."/>
            <person name="Kalinowski J."/>
            <person name="Ruckert C."/>
        </authorList>
    </citation>
    <scope>NUCLEOTIDE SEQUENCE</scope>
    <source>
        <strain evidence="4">CGMCC 1.12153</strain>
    </source>
</reference>
<dbReference type="Pfam" id="PF12836">
    <property type="entry name" value="HHH_3"/>
    <property type="match status" value="1"/>
</dbReference>
<feature type="compositionally biased region" description="Acidic residues" evidence="1">
    <location>
        <begin position="49"/>
        <end position="107"/>
    </location>
</feature>
<dbReference type="PROSITE" id="PS51257">
    <property type="entry name" value="PROKAR_LIPOPROTEIN"/>
    <property type="match status" value="1"/>
</dbReference>
<dbReference type="PANTHER" id="PTHR30619">
    <property type="entry name" value="DNA INTERNALIZATION/COMPETENCE PROTEIN COMEC/REC2"/>
    <property type="match status" value="1"/>
</dbReference>
<evidence type="ECO:0000313" key="5">
    <source>
        <dbReference type="Proteomes" id="UP000660110"/>
    </source>
</evidence>
<reference evidence="4" key="2">
    <citation type="submission" date="2020-09" db="EMBL/GenBank/DDBJ databases">
        <authorList>
            <person name="Sun Q."/>
            <person name="Zhou Y."/>
        </authorList>
    </citation>
    <scope>NUCLEOTIDE SEQUENCE</scope>
    <source>
        <strain evidence="4">CGMCC 1.12153</strain>
    </source>
</reference>
<name>A0A917B3D2_HALAA</name>
<dbReference type="SMART" id="SM00849">
    <property type="entry name" value="Lactamase_B"/>
    <property type="match status" value="1"/>
</dbReference>
<dbReference type="GO" id="GO:0003677">
    <property type="term" value="F:DNA binding"/>
    <property type="evidence" value="ECO:0007669"/>
    <property type="project" value="InterPro"/>
</dbReference>
<keyword evidence="5" id="KW-1185">Reference proteome</keyword>
<dbReference type="PANTHER" id="PTHR30619:SF7">
    <property type="entry name" value="BETA-LACTAMASE DOMAIN PROTEIN"/>
    <property type="match status" value="1"/>
</dbReference>
<dbReference type="InterPro" id="IPR036866">
    <property type="entry name" value="RibonucZ/Hydroxyglut_hydro"/>
</dbReference>
<evidence type="ECO:0000259" key="3">
    <source>
        <dbReference type="SMART" id="SM00849"/>
    </source>
</evidence>
<feature type="region of interest" description="Disordered" evidence="1">
    <location>
        <begin position="22"/>
        <end position="112"/>
    </location>
</feature>
<evidence type="ECO:0000313" key="4">
    <source>
        <dbReference type="EMBL" id="GGF19182.1"/>
    </source>
</evidence>
<dbReference type="Gene3D" id="3.60.15.10">
    <property type="entry name" value="Ribonuclease Z/Hydroxyacylglutathione hydrolase-like"/>
    <property type="match status" value="1"/>
</dbReference>
<sequence length="462" mass="50644">MFKNSFFIFFSALTLFMAGGCGEESTGSVDEQEAQEEQTEHEEEKQAEDIQESEETDENESEEESEAEKEAEEEESQSPDEDLEEVSEKTEEPEEEQVQETEEEQPEKEEISSELTAHFIDAGQADSTLLEFEDNGQPVRILIDAGNWNSDNVINYLHSRNIEQIDIAVGTHPDADHIGQMDQVISRFNVGEVWMSGNESTSETYERVLDSIESSGTEYDEPRAGDTFDIGPLTIETLYPETVTGNTNRESLSFKMSYGEVDFLFTGDAEAEEESRMLNGAANVEAEILQLGHHGSSTSTSAAFLQAVDPEAAIYSAGESNQYGHPSAEVVQRVQEAGIELYGTDVHGTVEVTTDGENYDITTEKEGNVTSASEEESESDVESSEGEAEEEQEAAEPTGNCVDINSASIEEVQEITQIGPARAEDLIELRPYQSVDDLTKINGIGPARIDEIKAQGVACVGG</sequence>
<gene>
    <name evidence="4" type="ORF">GCM10010954_17430</name>
</gene>
<dbReference type="InterPro" id="IPR052159">
    <property type="entry name" value="Competence_DNA_uptake"/>
</dbReference>
<dbReference type="CDD" id="cd07731">
    <property type="entry name" value="ComA-like_MBL-fold"/>
    <property type="match status" value="1"/>
</dbReference>
<dbReference type="Gene3D" id="1.10.150.320">
    <property type="entry name" value="Photosystem II 12 kDa extrinsic protein"/>
    <property type="match status" value="1"/>
</dbReference>
<dbReference type="SUPFAM" id="SSF56281">
    <property type="entry name" value="Metallo-hydrolase/oxidoreductase"/>
    <property type="match status" value="1"/>
</dbReference>
<organism evidence="4 5">
    <name type="scientific">Halobacillus andaensis</name>
    <dbReference type="NCBI Taxonomy" id="1176239"/>
    <lineage>
        <taxon>Bacteria</taxon>
        <taxon>Bacillati</taxon>
        <taxon>Bacillota</taxon>
        <taxon>Bacilli</taxon>
        <taxon>Bacillales</taxon>
        <taxon>Bacillaceae</taxon>
        <taxon>Halobacillus</taxon>
    </lineage>
</organism>
<proteinExistence type="predicted"/>
<evidence type="ECO:0000259" key="2">
    <source>
        <dbReference type="SMART" id="SM00278"/>
    </source>
</evidence>
<dbReference type="SMART" id="SM00278">
    <property type="entry name" value="HhH1"/>
    <property type="match status" value="2"/>
</dbReference>
<feature type="domain" description="Helix-hairpin-helix DNA-binding motif class 1" evidence="2">
    <location>
        <begin position="436"/>
        <end position="455"/>
    </location>
</feature>
<feature type="domain" description="Helix-hairpin-helix DNA-binding motif class 1" evidence="2">
    <location>
        <begin position="410"/>
        <end position="429"/>
    </location>
</feature>
<dbReference type="EMBL" id="BMEL01000002">
    <property type="protein sequence ID" value="GGF19182.1"/>
    <property type="molecule type" value="Genomic_DNA"/>
</dbReference>
<dbReference type="GO" id="GO:0006281">
    <property type="term" value="P:DNA repair"/>
    <property type="evidence" value="ECO:0007669"/>
    <property type="project" value="InterPro"/>
</dbReference>
<dbReference type="Pfam" id="PF00753">
    <property type="entry name" value="Lactamase_B"/>
    <property type="match status" value="1"/>
</dbReference>
<dbReference type="InterPro" id="IPR035681">
    <property type="entry name" value="ComA-like_MBL"/>
</dbReference>
<feature type="region of interest" description="Disordered" evidence="1">
    <location>
        <begin position="366"/>
        <end position="398"/>
    </location>
</feature>
<dbReference type="RefSeq" id="WP_229735029.1">
    <property type="nucleotide sequence ID" value="NZ_BMEL01000002.1"/>
</dbReference>
<protein>
    <submittedName>
        <fullName evidence="4">Competence protein ComEC</fullName>
    </submittedName>
</protein>
<feature type="compositionally biased region" description="Acidic residues" evidence="1">
    <location>
        <begin position="373"/>
        <end position="394"/>
    </location>
</feature>
<dbReference type="Proteomes" id="UP000660110">
    <property type="component" value="Unassembled WGS sequence"/>
</dbReference>
<accession>A0A917B3D2</accession>